<feature type="non-terminal residue" evidence="19">
    <location>
        <position position="1"/>
    </location>
</feature>
<evidence type="ECO:0000256" key="10">
    <source>
        <dbReference type="ARBA" id="ARBA00022989"/>
    </source>
</evidence>
<keyword evidence="12" id="KW-1015">Disulfide bond</keyword>
<accession>Q4T3Z1</accession>
<gene>
    <name evidence="19" type="ORF">GSTENG00007571001</name>
</gene>
<keyword evidence="7" id="KW-0677">Repeat</keyword>
<keyword evidence="3" id="KW-0796">Tight junction</keyword>
<dbReference type="GO" id="GO:0005912">
    <property type="term" value="C:adherens junction"/>
    <property type="evidence" value="ECO:0007669"/>
    <property type="project" value="UniProtKB-SubCell"/>
</dbReference>
<keyword evidence="11" id="KW-0472">Membrane</keyword>
<evidence type="ECO:0000256" key="16">
    <source>
        <dbReference type="ARBA" id="ARBA00023768"/>
    </source>
</evidence>
<dbReference type="Gene3D" id="2.60.40.10">
    <property type="entry name" value="Immunoglobulins"/>
    <property type="match status" value="2"/>
</dbReference>
<dbReference type="SUPFAM" id="SSF48726">
    <property type="entry name" value="Immunoglobulin"/>
    <property type="match status" value="2"/>
</dbReference>
<dbReference type="Pfam" id="PF07686">
    <property type="entry name" value="V-set"/>
    <property type="match status" value="1"/>
</dbReference>
<proteinExistence type="predicted"/>
<evidence type="ECO:0000256" key="1">
    <source>
        <dbReference type="ARBA" id="ARBA00004435"/>
    </source>
</evidence>
<dbReference type="InterPro" id="IPR052307">
    <property type="entry name" value="EJ_Adhesion_Regulator"/>
</dbReference>
<keyword evidence="13" id="KW-0675">Receptor</keyword>
<keyword evidence="9" id="KW-0965">Cell junction</keyword>
<dbReference type="AlphaFoldDB" id="Q4T3Z1"/>
<dbReference type="InterPro" id="IPR003598">
    <property type="entry name" value="Ig_sub2"/>
</dbReference>
<dbReference type="OrthoDB" id="8902063at2759"/>
<evidence type="ECO:0000256" key="9">
    <source>
        <dbReference type="ARBA" id="ARBA00022949"/>
    </source>
</evidence>
<dbReference type="PANTHER" id="PTHR44468">
    <property type="entry name" value="COXSACKIEVIRUS AND ADENOVIRUS RECEPTOR-RELATED"/>
    <property type="match status" value="1"/>
</dbReference>
<protein>
    <submittedName>
        <fullName evidence="19">(spotted green pufferfish) hypothetical protein</fullName>
    </submittedName>
</protein>
<reference evidence="19" key="1">
    <citation type="journal article" date="2004" name="Nature">
        <title>Genome duplication in the teleost fish Tetraodon nigroviridis reveals the early vertebrate proto-karyotype.</title>
        <authorList>
            <person name="Jaillon O."/>
            <person name="Aury J.-M."/>
            <person name="Brunet F."/>
            <person name="Petit J.-L."/>
            <person name="Stange-Thomann N."/>
            <person name="Mauceli E."/>
            <person name="Bouneau L."/>
            <person name="Fischer C."/>
            <person name="Ozouf-Costaz C."/>
            <person name="Bernot A."/>
            <person name="Nicaud S."/>
            <person name="Jaffe D."/>
            <person name="Fisher S."/>
            <person name="Lutfalla G."/>
            <person name="Dossat C."/>
            <person name="Segurens B."/>
            <person name="Dasilva C."/>
            <person name="Salanoubat M."/>
            <person name="Levy M."/>
            <person name="Boudet N."/>
            <person name="Castellano S."/>
            <person name="Anthouard V."/>
            <person name="Jubin C."/>
            <person name="Castelli V."/>
            <person name="Katinka M."/>
            <person name="Vacherie B."/>
            <person name="Biemont C."/>
            <person name="Skalli Z."/>
            <person name="Cattolico L."/>
            <person name="Poulain J."/>
            <person name="De Berardinis V."/>
            <person name="Cruaud C."/>
            <person name="Duprat S."/>
            <person name="Brottier P."/>
            <person name="Coutanceau J.-P."/>
            <person name="Gouzy J."/>
            <person name="Parra G."/>
            <person name="Lardier G."/>
            <person name="Chapple C."/>
            <person name="McKernan K.J."/>
            <person name="McEwan P."/>
            <person name="Bosak S."/>
            <person name="Kellis M."/>
            <person name="Volff J.-N."/>
            <person name="Guigo R."/>
            <person name="Zody M.C."/>
            <person name="Mesirov J."/>
            <person name="Lindblad-Toh K."/>
            <person name="Birren B."/>
            <person name="Nusbaum C."/>
            <person name="Kahn D."/>
            <person name="Robinson-Rechavi M."/>
            <person name="Laudet V."/>
            <person name="Schachter V."/>
            <person name="Quetier F."/>
            <person name="Saurin W."/>
            <person name="Scarpelli C."/>
            <person name="Wincker P."/>
            <person name="Lander E.S."/>
            <person name="Weissenbach J."/>
            <person name="Roest Crollius H."/>
        </authorList>
    </citation>
    <scope>NUCLEOTIDE SEQUENCE [LARGE SCALE GENOMIC DNA]</scope>
</reference>
<comment type="caution">
    <text evidence="19">The sequence shown here is derived from an EMBL/GenBank/DDBJ whole genome shotgun (WGS) entry which is preliminary data.</text>
</comment>
<dbReference type="GO" id="GO:0005923">
    <property type="term" value="C:bicellular tight junction"/>
    <property type="evidence" value="ECO:0007669"/>
    <property type="project" value="UniProtKB-SubCell"/>
</dbReference>
<evidence type="ECO:0000256" key="7">
    <source>
        <dbReference type="ARBA" id="ARBA00022737"/>
    </source>
</evidence>
<dbReference type="InterPro" id="IPR013106">
    <property type="entry name" value="Ig_V-set"/>
</dbReference>
<comment type="subcellular location">
    <subcellularLocation>
        <location evidence="16">Basolateral cell membrane</location>
        <topology evidence="16">Single-pass type I membrane protein</topology>
    </subcellularLocation>
    <subcellularLocation>
        <location evidence="2">Cell junction</location>
        <location evidence="2">Adherens junction</location>
    </subcellularLocation>
    <subcellularLocation>
        <location evidence="1">Cell junction</location>
        <location evidence="1">Tight junction</location>
    </subcellularLocation>
</comment>
<dbReference type="GO" id="GO:0050839">
    <property type="term" value="F:cell adhesion molecule binding"/>
    <property type="evidence" value="ECO:0007669"/>
    <property type="project" value="TreeGrafter"/>
</dbReference>
<evidence type="ECO:0000256" key="13">
    <source>
        <dbReference type="ARBA" id="ARBA00023170"/>
    </source>
</evidence>
<dbReference type="InterPro" id="IPR003599">
    <property type="entry name" value="Ig_sub"/>
</dbReference>
<keyword evidence="14" id="KW-0325">Glycoprotein</keyword>
<keyword evidence="4" id="KW-1003">Cell membrane</keyword>
<feature type="compositionally biased region" description="Polar residues" evidence="17">
    <location>
        <begin position="218"/>
        <end position="243"/>
    </location>
</feature>
<evidence type="ECO:0000256" key="11">
    <source>
        <dbReference type="ARBA" id="ARBA00023136"/>
    </source>
</evidence>
<evidence type="ECO:0000256" key="5">
    <source>
        <dbReference type="ARBA" id="ARBA00022692"/>
    </source>
</evidence>
<dbReference type="KEGG" id="tng:GSTEN00007571G001"/>
<dbReference type="PROSITE" id="PS50835">
    <property type="entry name" value="IG_LIKE"/>
    <property type="match status" value="2"/>
</dbReference>
<reference evidence="19" key="2">
    <citation type="submission" date="2004-02" db="EMBL/GenBank/DDBJ databases">
        <authorList>
            <consortium name="Genoscope"/>
            <consortium name="Whitehead Institute Centre for Genome Research"/>
        </authorList>
    </citation>
    <scope>NUCLEOTIDE SEQUENCE</scope>
</reference>
<keyword evidence="6" id="KW-0732">Signal</keyword>
<sequence length="302" mass="32578">TTGPSSIEKASGQSVKLECQFTLAPEDTGPLDIEWSLMASDNQQEDKVVILYSGDRAYEDYYEPMRGRVHFNSADPKTGDASINLTGLKSSDSGTYQCKVKKAPGIRSRKMLLIVMVKPSKPRCYADGPTEEGKDIVLKCSSSDGTQPMKYFWEKTSDNKLLPASSLMDPVSGTINVKNASASASGTYICTAKNSVGSEQCVLHLNVTPQDVPPPKSRVSTAHSFTMGSQRSSLGSMSPSNLHEYSLKPQYNKIPSSEEYEKPPSHVPLPPPNAAKMAGPNLSRMGAVPVMIPAQNKDGSIV</sequence>
<dbReference type="SMART" id="SM00408">
    <property type="entry name" value="IGc2"/>
    <property type="match status" value="2"/>
</dbReference>
<dbReference type="InterPro" id="IPR007110">
    <property type="entry name" value="Ig-like_dom"/>
</dbReference>
<feature type="non-terminal residue" evidence="19">
    <location>
        <position position="302"/>
    </location>
</feature>
<keyword evidence="10" id="KW-1133">Transmembrane helix</keyword>
<dbReference type="GO" id="GO:0014704">
    <property type="term" value="C:intercalated disc"/>
    <property type="evidence" value="ECO:0007669"/>
    <property type="project" value="TreeGrafter"/>
</dbReference>
<evidence type="ECO:0000313" key="19">
    <source>
        <dbReference type="EMBL" id="CAF92391.1"/>
    </source>
</evidence>
<evidence type="ECO:0000256" key="8">
    <source>
        <dbReference type="ARBA" id="ARBA00022889"/>
    </source>
</evidence>
<evidence type="ECO:0000256" key="15">
    <source>
        <dbReference type="ARBA" id="ARBA00023319"/>
    </source>
</evidence>
<evidence type="ECO:0000256" key="6">
    <source>
        <dbReference type="ARBA" id="ARBA00022729"/>
    </source>
</evidence>
<dbReference type="SMART" id="SM00409">
    <property type="entry name" value="IG"/>
    <property type="match status" value="2"/>
</dbReference>
<name>Q4T3Z1_TETNG</name>
<dbReference type="InterPro" id="IPR036179">
    <property type="entry name" value="Ig-like_dom_sf"/>
</dbReference>
<feature type="domain" description="Ig-like" evidence="18">
    <location>
        <begin position="1"/>
        <end position="113"/>
    </location>
</feature>
<dbReference type="InterPro" id="IPR013783">
    <property type="entry name" value="Ig-like_fold"/>
</dbReference>
<dbReference type="PANTHER" id="PTHR44468:SF3">
    <property type="entry name" value="COXSACKIEVIRUS AND ADENOVIRUS RECEPTOR"/>
    <property type="match status" value="1"/>
</dbReference>
<evidence type="ECO:0000256" key="12">
    <source>
        <dbReference type="ARBA" id="ARBA00023157"/>
    </source>
</evidence>
<keyword evidence="15" id="KW-0393">Immunoglobulin domain</keyword>
<dbReference type="FunFam" id="2.60.40.10:FF:000095">
    <property type="entry name" value="immunoglobulin superfamily member 11 isoform X1"/>
    <property type="match status" value="1"/>
</dbReference>
<feature type="domain" description="Ig-like" evidence="18">
    <location>
        <begin position="119"/>
        <end position="208"/>
    </location>
</feature>
<dbReference type="GO" id="GO:0034109">
    <property type="term" value="P:homotypic cell-cell adhesion"/>
    <property type="evidence" value="ECO:0007669"/>
    <property type="project" value="TreeGrafter"/>
</dbReference>
<keyword evidence="8" id="KW-0130">Cell adhesion</keyword>
<dbReference type="EMBL" id="CAAE01009874">
    <property type="protein sequence ID" value="CAF92391.1"/>
    <property type="molecule type" value="Genomic_DNA"/>
</dbReference>
<evidence type="ECO:0000256" key="2">
    <source>
        <dbReference type="ARBA" id="ARBA00004536"/>
    </source>
</evidence>
<evidence type="ECO:0000256" key="4">
    <source>
        <dbReference type="ARBA" id="ARBA00022475"/>
    </source>
</evidence>
<evidence type="ECO:0000256" key="17">
    <source>
        <dbReference type="SAM" id="MobiDB-lite"/>
    </source>
</evidence>
<dbReference type="Pfam" id="PF13927">
    <property type="entry name" value="Ig_3"/>
    <property type="match status" value="1"/>
</dbReference>
<dbReference type="SMART" id="SM00406">
    <property type="entry name" value="IGv"/>
    <property type="match status" value="1"/>
</dbReference>
<dbReference type="GO" id="GO:0016323">
    <property type="term" value="C:basolateral plasma membrane"/>
    <property type="evidence" value="ECO:0007669"/>
    <property type="project" value="UniProtKB-SubCell"/>
</dbReference>
<keyword evidence="5" id="KW-0812">Transmembrane</keyword>
<evidence type="ECO:0000256" key="14">
    <source>
        <dbReference type="ARBA" id="ARBA00023180"/>
    </source>
</evidence>
<evidence type="ECO:0000259" key="18">
    <source>
        <dbReference type="PROSITE" id="PS50835"/>
    </source>
</evidence>
<organism evidence="19">
    <name type="scientific">Tetraodon nigroviridis</name>
    <name type="common">Spotted green pufferfish</name>
    <name type="synonym">Chelonodon nigroviridis</name>
    <dbReference type="NCBI Taxonomy" id="99883"/>
    <lineage>
        <taxon>Eukaryota</taxon>
        <taxon>Metazoa</taxon>
        <taxon>Chordata</taxon>
        <taxon>Craniata</taxon>
        <taxon>Vertebrata</taxon>
        <taxon>Euteleostomi</taxon>
        <taxon>Actinopterygii</taxon>
        <taxon>Neopterygii</taxon>
        <taxon>Teleostei</taxon>
        <taxon>Neoteleostei</taxon>
        <taxon>Acanthomorphata</taxon>
        <taxon>Eupercaria</taxon>
        <taxon>Tetraodontiformes</taxon>
        <taxon>Tetradontoidea</taxon>
        <taxon>Tetraodontidae</taxon>
        <taxon>Tetraodon</taxon>
    </lineage>
</organism>
<evidence type="ECO:0000256" key="3">
    <source>
        <dbReference type="ARBA" id="ARBA00022427"/>
    </source>
</evidence>
<feature type="region of interest" description="Disordered" evidence="17">
    <location>
        <begin position="209"/>
        <end position="281"/>
    </location>
</feature>